<dbReference type="OrthoDB" id="5782207at2759"/>
<dbReference type="Proteomes" id="UP000494206">
    <property type="component" value="Unassembled WGS sequence"/>
</dbReference>
<dbReference type="AlphaFoldDB" id="A0A8S1F3N1"/>
<accession>A0A8S1F3N1</accession>
<keyword evidence="8" id="KW-1185">Reference proteome</keyword>
<name>A0A8S1F3N1_9PELO</name>
<evidence type="ECO:0000256" key="3">
    <source>
        <dbReference type="ARBA" id="ARBA00022989"/>
    </source>
</evidence>
<sequence>MRNAKQSREARRATRQQSQSDATTCVMSELDHGTDIELFNPNHQRYLCCCGHAHALTGMRIISGMLIVTVLFELWKLIVTIFANGVIQEADIVHSAVRFLIGTFIGGTVLWSILAEKAILLIPYLVIQGTGLAIAMVFFVALIYISLFGDKRIGNAVLKSFGINIKLTEEGYINYAAGLMAGSFAIVIALQIWLMCIVITCWRYLRDKKNNERHNSLIMMRANQRTNTRLRVSFSEEAISSLDLGRKRAGTLRSFSNSLEI</sequence>
<feature type="transmembrane region" description="Helical" evidence="6">
    <location>
        <begin position="95"/>
        <end position="114"/>
    </location>
</feature>
<dbReference type="GO" id="GO:0012505">
    <property type="term" value="C:endomembrane system"/>
    <property type="evidence" value="ECO:0007669"/>
    <property type="project" value="UniProtKB-SubCell"/>
</dbReference>
<dbReference type="PANTHER" id="PTHR12479">
    <property type="entry name" value="LYSOSOMAL-ASSOCIATED TRANSMEMBRANE PROTEIN"/>
    <property type="match status" value="1"/>
</dbReference>
<dbReference type="PANTHER" id="PTHR12479:SF16">
    <property type="entry name" value="CONSERVED PLASMA MEMBRANE PROTEIN"/>
    <property type="match status" value="1"/>
</dbReference>
<organism evidence="7 8">
    <name type="scientific">Caenorhabditis bovis</name>
    <dbReference type="NCBI Taxonomy" id="2654633"/>
    <lineage>
        <taxon>Eukaryota</taxon>
        <taxon>Metazoa</taxon>
        <taxon>Ecdysozoa</taxon>
        <taxon>Nematoda</taxon>
        <taxon>Chromadorea</taxon>
        <taxon>Rhabditida</taxon>
        <taxon>Rhabditina</taxon>
        <taxon>Rhabditomorpha</taxon>
        <taxon>Rhabditoidea</taxon>
        <taxon>Rhabditidae</taxon>
        <taxon>Peloderinae</taxon>
        <taxon>Caenorhabditis</taxon>
    </lineage>
</organism>
<keyword evidence="2 6" id="KW-0812">Transmembrane</keyword>
<dbReference type="GO" id="GO:0005765">
    <property type="term" value="C:lysosomal membrane"/>
    <property type="evidence" value="ECO:0007669"/>
    <property type="project" value="TreeGrafter"/>
</dbReference>
<feature type="transmembrane region" description="Helical" evidence="6">
    <location>
        <begin position="172"/>
        <end position="205"/>
    </location>
</feature>
<dbReference type="InterPro" id="IPR051115">
    <property type="entry name" value="LAPTM_transporter"/>
</dbReference>
<feature type="transmembrane region" description="Helical" evidence="6">
    <location>
        <begin position="121"/>
        <end position="145"/>
    </location>
</feature>
<keyword evidence="3 6" id="KW-1133">Transmembrane helix</keyword>
<evidence type="ECO:0000256" key="5">
    <source>
        <dbReference type="SAM" id="MobiDB-lite"/>
    </source>
</evidence>
<evidence type="ECO:0000313" key="7">
    <source>
        <dbReference type="EMBL" id="CAB3407158.1"/>
    </source>
</evidence>
<reference evidence="7 8" key="1">
    <citation type="submission" date="2020-04" db="EMBL/GenBank/DDBJ databases">
        <authorList>
            <person name="Laetsch R D."/>
            <person name="Stevens L."/>
            <person name="Kumar S."/>
            <person name="Blaxter L. M."/>
        </authorList>
    </citation>
    <scope>NUCLEOTIDE SEQUENCE [LARGE SCALE GENOMIC DNA]</scope>
</reference>
<evidence type="ECO:0000256" key="2">
    <source>
        <dbReference type="ARBA" id="ARBA00022692"/>
    </source>
</evidence>
<dbReference type="EMBL" id="CADEPM010000006">
    <property type="protein sequence ID" value="CAB3407158.1"/>
    <property type="molecule type" value="Genomic_DNA"/>
</dbReference>
<comment type="caution">
    <text evidence="7">The sequence shown here is derived from an EMBL/GenBank/DDBJ whole genome shotgun (WGS) entry which is preliminary data.</text>
</comment>
<comment type="subcellular location">
    <subcellularLocation>
        <location evidence="1">Endomembrane system</location>
        <topology evidence="1">Multi-pass membrane protein</topology>
    </subcellularLocation>
</comment>
<evidence type="ECO:0000256" key="4">
    <source>
        <dbReference type="ARBA" id="ARBA00023136"/>
    </source>
</evidence>
<evidence type="ECO:0000256" key="6">
    <source>
        <dbReference type="SAM" id="Phobius"/>
    </source>
</evidence>
<keyword evidence="4 6" id="KW-0472">Membrane</keyword>
<evidence type="ECO:0000313" key="8">
    <source>
        <dbReference type="Proteomes" id="UP000494206"/>
    </source>
</evidence>
<feature type="compositionally biased region" description="Basic and acidic residues" evidence="5">
    <location>
        <begin position="1"/>
        <end position="12"/>
    </location>
</feature>
<evidence type="ECO:0000256" key="1">
    <source>
        <dbReference type="ARBA" id="ARBA00004127"/>
    </source>
</evidence>
<feature type="transmembrane region" description="Helical" evidence="6">
    <location>
        <begin position="61"/>
        <end position="83"/>
    </location>
</feature>
<gene>
    <name evidence="7" type="ORF">CBOVIS_LOCUS9125</name>
</gene>
<protein>
    <submittedName>
        <fullName evidence="7">Uncharacterized protein</fullName>
    </submittedName>
</protein>
<feature type="region of interest" description="Disordered" evidence="5">
    <location>
        <begin position="1"/>
        <end position="22"/>
    </location>
</feature>
<proteinExistence type="predicted"/>